<feature type="transmembrane region" description="Helical" evidence="7">
    <location>
        <begin position="203"/>
        <end position="223"/>
    </location>
</feature>
<feature type="domain" description="Major facilitator superfamily (MFS) profile" evidence="8">
    <location>
        <begin position="17"/>
        <end position="462"/>
    </location>
</feature>
<keyword evidence="10" id="KW-1185">Reference proteome</keyword>
<evidence type="ECO:0000256" key="5">
    <source>
        <dbReference type="ARBA" id="ARBA00022989"/>
    </source>
</evidence>
<dbReference type="PANTHER" id="PTHR42718">
    <property type="entry name" value="MAJOR FACILITATOR SUPERFAMILY MULTIDRUG TRANSPORTER MFSC"/>
    <property type="match status" value="1"/>
</dbReference>
<feature type="transmembrane region" description="Helical" evidence="7">
    <location>
        <begin position="173"/>
        <end position="191"/>
    </location>
</feature>
<proteinExistence type="predicted"/>
<dbReference type="CDD" id="cd17321">
    <property type="entry name" value="MFS_MMR_MDR_like"/>
    <property type="match status" value="1"/>
</dbReference>
<dbReference type="InterPro" id="IPR036259">
    <property type="entry name" value="MFS_trans_sf"/>
</dbReference>
<feature type="transmembrane region" description="Helical" evidence="7">
    <location>
        <begin position="307"/>
        <end position="324"/>
    </location>
</feature>
<evidence type="ECO:0000313" key="10">
    <source>
        <dbReference type="Proteomes" id="UP001432000"/>
    </source>
</evidence>
<feature type="transmembrane region" description="Helical" evidence="7">
    <location>
        <begin position="53"/>
        <end position="71"/>
    </location>
</feature>
<dbReference type="Gene3D" id="1.20.1250.20">
    <property type="entry name" value="MFS general substrate transporter like domains"/>
    <property type="match status" value="1"/>
</dbReference>
<sequence>MTEPKVELDRTGRAWAVLAVVTGALFLEGIDIAMLNVAVPSIAADIGLSTGSAHWVISAYVLAYAGFMILGGRVADVLGRRRVFLAALTVFIGFSVVGGLAQDSSVLIAARFITGATAGFMTPAGFSLLTTAFSEGTLRNKALAIYGAVGASGFLLGVVAGGVLTSWGWRTVFFAPAVLGSIFLVAGAVFIPREEIDRARGRFDVGGAALLTAAMVSLVYGIVSLGESVANTAGLSSIVLAVALLGAFVLVERRVADPLIPSGVVTSGLLPWVTAVGLLFIGAFFAWQFILTLYLQELLGWSPLHTGLAFAAMGIELVIAPVLTPRLVERFGSIAVMVAGLVAVAVGFLVSLRLDATSGFADLLPSLLLLGVAFAFIYGPLTSASVEGVEESAHGVAGGIVYTGFQFGAALGISLATMVLVAGGDGNLEIDDYRRALIVPALAAGLALLVGALTWFRRRARKSVAGAAECTLACPV</sequence>
<dbReference type="PANTHER" id="PTHR42718:SF46">
    <property type="entry name" value="BLR6921 PROTEIN"/>
    <property type="match status" value="1"/>
</dbReference>
<dbReference type="InterPro" id="IPR005829">
    <property type="entry name" value="Sugar_transporter_CS"/>
</dbReference>
<dbReference type="InterPro" id="IPR020846">
    <property type="entry name" value="MFS_dom"/>
</dbReference>
<feature type="transmembrane region" description="Helical" evidence="7">
    <location>
        <begin position="331"/>
        <end position="351"/>
    </location>
</feature>
<feature type="transmembrane region" description="Helical" evidence="7">
    <location>
        <begin position="83"/>
        <end position="102"/>
    </location>
</feature>
<keyword evidence="4 7" id="KW-0812">Transmembrane</keyword>
<dbReference type="SUPFAM" id="SSF103473">
    <property type="entry name" value="MFS general substrate transporter"/>
    <property type="match status" value="1"/>
</dbReference>
<feature type="transmembrane region" description="Helical" evidence="7">
    <location>
        <begin position="12"/>
        <end position="33"/>
    </location>
</feature>
<evidence type="ECO:0000256" key="4">
    <source>
        <dbReference type="ARBA" id="ARBA00022692"/>
    </source>
</evidence>
<dbReference type="PROSITE" id="PS50850">
    <property type="entry name" value="MFS"/>
    <property type="match status" value="1"/>
</dbReference>
<keyword evidence="3" id="KW-1003">Cell membrane</keyword>
<reference evidence="9 10" key="1">
    <citation type="submission" date="2024-03" db="EMBL/GenBank/DDBJ databases">
        <title>Natural products discovery in diverse microorganisms through a two-stage MS feature dereplication strategy.</title>
        <authorList>
            <person name="Zhang R."/>
        </authorList>
    </citation>
    <scope>NUCLEOTIDE SEQUENCE [LARGE SCALE GENOMIC DNA]</scope>
    <source>
        <strain evidence="9 10">18930</strain>
    </source>
</reference>
<feature type="transmembrane region" description="Helical" evidence="7">
    <location>
        <begin position="393"/>
        <end position="416"/>
    </location>
</feature>
<gene>
    <name evidence="9" type="ORF">WDS16_24695</name>
</gene>
<feature type="transmembrane region" description="Helical" evidence="7">
    <location>
        <begin position="229"/>
        <end position="251"/>
    </location>
</feature>
<feature type="transmembrane region" description="Helical" evidence="7">
    <location>
        <begin position="143"/>
        <end position="167"/>
    </location>
</feature>
<keyword evidence="6 7" id="KW-0472">Membrane</keyword>
<evidence type="ECO:0000256" key="2">
    <source>
        <dbReference type="ARBA" id="ARBA00022448"/>
    </source>
</evidence>
<evidence type="ECO:0000256" key="3">
    <source>
        <dbReference type="ARBA" id="ARBA00022475"/>
    </source>
</evidence>
<dbReference type="Gene3D" id="1.20.1720.10">
    <property type="entry name" value="Multidrug resistance protein D"/>
    <property type="match status" value="1"/>
</dbReference>
<dbReference type="RefSeq" id="WP_338888507.1">
    <property type="nucleotide sequence ID" value="NZ_CP147846.1"/>
</dbReference>
<feature type="transmembrane region" description="Helical" evidence="7">
    <location>
        <begin position="272"/>
        <end position="295"/>
    </location>
</feature>
<dbReference type="PROSITE" id="PS00216">
    <property type="entry name" value="SUGAR_TRANSPORT_1"/>
    <property type="match status" value="1"/>
</dbReference>
<feature type="transmembrane region" description="Helical" evidence="7">
    <location>
        <begin position="436"/>
        <end position="456"/>
    </location>
</feature>
<dbReference type="EMBL" id="CP147846">
    <property type="protein sequence ID" value="WXG68355.1"/>
    <property type="molecule type" value="Genomic_DNA"/>
</dbReference>
<evidence type="ECO:0000256" key="6">
    <source>
        <dbReference type="ARBA" id="ARBA00023136"/>
    </source>
</evidence>
<keyword evidence="5 7" id="KW-1133">Transmembrane helix</keyword>
<evidence type="ECO:0000313" key="9">
    <source>
        <dbReference type="EMBL" id="WXG68355.1"/>
    </source>
</evidence>
<keyword evidence="2" id="KW-0813">Transport</keyword>
<dbReference type="Pfam" id="PF07690">
    <property type="entry name" value="MFS_1"/>
    <property type="match status" value="1"/>
</dbReference>
<name>A0ABZ2PGU6_9NOCA</name>
<dbReference type="Proteomes" id="UP001432000">
    <property type="component" value="Chromosome"/>
</dbReference>
<evidence type="ECO:0000256" key="1">
    <source>
        <dbReference type="ARBA" id="ARBA00004651"/>
    </source>
</evidence>
<evidence type="ECO:0000259" key="8">
    <source>
        <dbReference type="PROSITE" id="PS50850"/>
    </source>
</evidence>
<feature type="transmembrane region" description="Helical" evidence="7">
    <location>
        <begin position="108"/>
        <end position="131"/>
    </location>
</feature>
<dbReference type="InterPro" id="IPR011701">
    <property type="entry name" value="MFS"/>
</dbReference>
<organism evidence="9 10">
    <name type="scientific">Rhodococcus sovatensis</name>
    <dbReference type="NCBI Taxonomy" id="1805840"/>
    <lineage>
        <taxon>Bacteria</taxon>
        <taxon>Bacillati</taxon>
        <taxon>Actinomycetota</taxon>
        <taxon>Actinomycetes</taxon>
        <taxon>Mycobacteriales</taxon>
        <taxon>Nocardiaceae</taxon>
        <taxon>Rhodococcus</taxon>
    </lineage>
</organism>
<protein>
    <submittedName>
        <fullName evidence="9">MFS transporter</fullName>
    </submittedName>
</protein>
<evidence type="ECO:0000256" key="7">
    <source>
        <dbReference type="SAM" id="Phobius"/>
    </source>
</evidence>
<feature type="transmembrane region" description="Helical" evidence="7">
    <location>
        <begin position="363"/>
        <end position="381"/>
    </location>
</feature>
<comment type="subcellular location">
    <subcellularLocation>
        <location evidence="1">Cell membrane</location>
        <topology evidence="1">Multi-pass membrane protein</topology>
    </subcellularLocation>
</comment>
<accession>A0ABZ2PGU6</accession>